<sequence length="484" mass="54393">MIELSDYTSPTIEFKSRYSSEKQCKLVDNTTETNALPRTADAHSNPIRKCHQATQTEFIEMFVKVVDEQKLAKWLKKIYPLVERELLDGCTPQLNRFAISTDLGKAYDIEPYQKISVQSNVNSLGVATWLAVHIDNVPVLVLGTQATHNGWCQHIDQCLKIYAPQRVPDGNFITFNEVKSVPVKACVYTLCTNSFNKTVFAGSTFGGDIYIWQFEQEYRGRRAEANVKELFKTTTSSGYIVAIDWSGESTLLTAQTNGSVIIWQISDELIKIADHSKKSTIRTVYIRFRYIVKDTANNFNEITSLLALNSNSFISGNSEGIIYHCISSGLSSTKRSMEILPLKRHKFAITTLLKAHSSDHNYIISCDLSGQICFHNLNCLDDEAHTTTLQLPLPFKNTVACFDGGKKLFCPGDNGSLECYWTLNISLSRELILTYFLDFSVETGLQYTVKGALKGKGTLIKSNDNGWIVTGLYENDFQIFFVAP</sequence>
<dbReference type="InterPro" id="IPR036322">
    <property type="entry name" value="WD40_repeat_dom_sf"/>
</dbReference>
<dbReference type="Gene3D" id="2.130.10.10">
    <property type="entry name" value="YVTN repeat-like/Quinoprotein amine dehydrogenase"/>
    <property type="match status" value="1"/>
</dbReference>
<evidence type="ECO:0000313" key="1">
    <source>
        <dbReference type="Proteomes" id="UP000092443"/>
    </source>
</evidence>
<dbReference type="InterPro" id="IPR015943">
    <property type="entry name" value="WD40/YVTN_repeat-like_dom_sf"/>
</dbReference>
<keyword evidence="1" id="KW-1185">Reference proteome</keyword>
<proteinExistence type="predicted"/>
<reference evidence="2" key="1">
    <citation type="submission" date="2025-08" db="UniProtKB">
        <authorList>
            <consortium name="RefSeq"/>
        </authorList>
    </citation>
    <scope>IDENTIFICATION</scope>
    <source>
        <tissue evidence="2">Whole body pupa</tissue>
    </source>
</reference>
<dbReference type="Proteomes" id="UP000092443">
    <property type="component" value="Unplaced"/>
</dbReference>
<protein>
    <submittedName>
        <fullName evidence="2">Uncharacterized protein LOC119632619</fullName>
    </submittedName>
</protein>
<accession>A0A8U0W8N7</accession>
<dbReference type="GeneID" id="119632619"/>
<name>A0A8U0W8N7_9MUSC</name>
<dbReference type="KEGG" id="gfs:119632619"/>
<dbReference type="InterPro" id="IPR001680">
    <property type="entry name" value="WD40_rpt"/>
</dbReference>
<dbReference type="AlphaFoldDB" id="A0A8U0W8N7"/>
<dbReference type="SMART" id="SM00320">
    <property type="entry name" value="WD40"/>
    <property type="match status" value="3"/>
</dbReference>
<gene>
    <name evidence="2" type="primary">LOC119632619</name>
</gene>
<dbReference type="SUPFAM" id="SSF50978">
    <property type="entry name" value="WD40 repeat-like"/>
    <property type="match status" value="1"/>
</dbReference>
<evidence type="ECO:0000313" key="2">
    <source>
        <dbReference type="RefSeq" id="XP_037881535.1"/>
    </source>
</evidence>
<organism evidence="1 2">
    <name type="scientific">Glossina fuscipes</name>
    <dbReference type="NCBI Taxonomy" id="7396"/>
    <lineage>
        <taxon>Eukaryota</taxon>
        <taxon>Metazoa</taxon>
        <taxon>Ecdysozoa</taxon>
        <taxon>Arthropoda</taxon>
        <taxon>Hexapoda</taxon>
        <taxon>Insecta</taxon>
        <taxon>Pterygota</taxon>
        <taxon>Neoptera</taxon>
        <taxon>Endopterygota</taxon>
        <taxon>Diptera</taxon>
        <taxon>Brachycera</taxon>
        <taxon>Muscomorpha</taxon>
        <taxon>Hippoboscoidea</taxon>
        <taxon>Glossinidae</taxon>
        <taxon>Glossina</taxon>
    </lineage>
</organism>
<dbReference type="RefSeq" id="XP_037881535.1">
    <property type="nucleotide sequence ID" value="XM_038025607.1"/>
</dbReference>